<reference evidence="15 16" key="1">
    <citation type="journal article" date="2020" name="Biotechnol. Biofuels">
        <title>New insights from the biogas microbiome by comprehensive genome-resolved metagenomics of nearly 1600 species originating from multiple anaerobic digesters.</title>
        <authorList>
            <person name="Campanaro S."/>
            <person name="Treu L."/>
            <person name="Rodriguez-R L.M."/>
            <person name="Kovalovszki A."/>
            <person name="Ziels R.M."/>
            <person name="Maus I."/>
            <person name="Zhu X."/>
            <person name="Kougias P.G."/>
            <person name="Basile A."/>
            <person name="Luo G."/>
            <person name="Schluter A."/>
            <person name="Konstantinidis K.T."/>
            <person name="Angelidaki I."/>
        </authorList>
    </citation>
    <scope>NUCLEOTIDE SEQUENCE [LARGE SCALE GENOMIC DNA]</scope>
    <source>
        <strain evidence="15">AS27yjCOA_61</strain>
    </source>
</reference>
<dbReference type="InterPro" id="IPR002646">
    <property type="entry name" value="PolA_pol_head_dom"/>
</dbReference>
<dbReference type="InterPro" id="IPR050264">
    <property type="entry name" value="Bact_CCA-adding_enz_type3_sf"/>
</dbReference>
<feature type="domain" description="CCA-adding enzyme C-terminal" evidence="14">
    <location>
        <begin position="248"/>
        <end position="394"/>
    </location>
</feature>
<dbReference type="HAMAP" id="MF_01263">
    <property type="entry name" value="CCA_bact_type3"/>
    <property type="match status" value="1"/>
</dbReference>
<evidence type="ECO:0000256" key="3">
    <source>
        <dbReference type="ARBA" id="ARBA00022694"/>
    </source>
</evidence>
<feature type="binding site" evidence="11">
    <location>
        <position position="168"/>
    </location>
    <ligand>
        <name>CTP</name>
        <dbReference type="ChEBI" id="CHEBI:37563"/>
    </ligand>
</feature>
<dbReference type="EC" id="2.7.7.72" evidence="11"/>
<dbReference type="SUPFAM" id="SSF81301">
    <property type="entry name" value="Nucleotidyltransferase"/>
    <property type="match status" value="1"/>
</dbReference>
<dbReference type="InterPro" id="IPR032828">
    <property type="entry name" value="PolyA_RNA-bd"/>
</dbReference>
<evidence type="ECO:0000256" key="1">
    <source>
        <dbReference type="ARBA" id="ARBA00001946"/>
    </source>
</evidence>
<comment type="function">
    <text evidence="11">Catalyzes the addition and repair of the essential 3'-terminal CCA sequence in tRNAs without using a nucleic acid template. Adds these three nucleotides in the order of C, C, and A to the tRNA nucleotide-73, using CTP and ATP as substrates and producing inorganic pyrophosphate. tRNA 3'-terminal CCA addition is required both for tRNA processing and repair. Also involved in tRNA surveillance by mediating tandem CCA addition to generate a CCACCA at the 3' terminus of unstable tRNAs. While stable tRNAs receive only 3'-terminal CCA, unstable tRNAs are marked with CCACCA and rapidly degraded.</text>
</comment>
<feature type="binding site" evidence="11">
    <location>
        <position position="32"/>
    </location>
    <ligand>
        <name>ATP</name>
        <dbReference type="ChEBI" id="CHEBI:30616"/>
    </ligand>
</feature>
<evidence type="ECO:0000256" key="4">
    <source>
        <dbReference type="ARBA" id="ARBA00022695"/>
    </source>
</evidence>
<keyword evidence="5 11" id="KW-0479">Metal-binding</keyword>
<dbReference type="SUPFAM" id="SSF81891">
    <property type="entry name" value="Poly A polymerase C-terminal region-like"/>
    <property type="match status" value="1"/>
</dbReference>
<sequence>MRVEKMPAEFVKALPILQKIRNSGYEAYFVGGSVRDVLLNRRIHDVDIATSAYPAETKQIFEHTIDIGIEHGTVLVLEKGGEYEVTTFRTEDVYVDYRRPSHVNFVRKLSEDLLRRDFTINAFALADDGEVIDLYGGLADLEAQILRAVGNPTERFNEDALRIMRGLRFAAVLNFDLESTTFASMKEHAHLLSKISIERIFIELDKLLIADFWQKGFRELLAIEAYPYLPGFSDRTALGNLLTLSSDFKFTTAVQAWGYLAHQLGYSDGKFLLEKWKVSREFSTAVSKFLTAYDKRLKGDFSPEDLYNLGKSSLTLVEEMFAAQNLETNFEQISALDAQLQIRNKKEIAVSAGQIMTEFGIQPGPQIGQLFHQIELEIVKGHLQNTPQHIFDYVKKTLGELKFHK</sequence>
<keyword evidence="6 11" id="KW-0547">Nucleotide-binding</keyword>
<feature type="domain" description="tRNA nucleotidyltransferase/poly(A) polymerase RNA and SrmB- binding" evidence="13">
    <location>
        <begin position="174"/>
        <end position="232"/>
    </location>
</feature>
<evidence type="ECO:0000259" key="12">
    <source>
        <dbReference type="Pfam" id="PF01743"/>
    </source>
</evidence>
<evidence type="ECO:0000256" key="6">
    <source>
        <dbReference type="ARBA" id="ARBA00022741"/>
    </source>
</evidence>
<dbReference type="InterPro" id="IPR032810">
    <property type="entry name" value="CCA-adding_enz_C"/>
</dbReference>
<proteinExistence type="inferred from homology"/>
<dbReference type="Gene3D" id="1.10.246.80">
    <property type="match status" value="1"/>
</dbReference>
<dbReference type="GO" id="GO:0005524">
    <property type="term" value="F:ATP binding"/>
    <property type="evidence" value="ECO:0007669"/>
    <property type="project" value="UniProtKB-UniRule"/>
</dbReference>
<evidence type="ECO:0000256" key="5">
    <source>
        <dbReference type="ARBA" id="ARBA00022723"/>
    </source>
</evidence>
<dbReference type="GO" id="GO:0042245">
    <property type="term" value="P:RNA repair"/>
    <property type="evidence" value="ECO:0007669"/>
    <property type="project" value="UniProtKB-KW"/>
</dbReference>
<dbReference type="InterPro" id="IPR043519">
    <property type="entry name" value="NT_sf"/>
</dbReference>
<dbReference type="CDD" id="cd05398">
    <property type="entry name" value="NT_ClassII-CCAase"/>
    <property type="match status" value="1"/>
</dbReference>
<feature type="binding site" evidence="11">
    <location>
        <position position="35"/>
    </location>
    <ligand>
        <name>CTP</name>
        <dbReference type="ChEBI" id="CHEBI:37563"/>
    </ligand>
</feature>
<feature type="binding site" evidence="11">
    <location>
        <position position="168"/>
    </location>
    <ligand>
        <name>ATP</name>
        <dbReference type="ChEBI" id="CHEBI:30616"/>
    </ligand>
</feature>
<dbReference type="GO" id="GO:0000287">
    <property type="term" value="F:magnesium ion binding"/>
    <property type="evidence" value="ECO:0007669"/>
    <property type="project" value="UniProtKB-UniRule"/>
</dbReference>
<feature type="domain" description="Poly A polymerase head" evidence="12">
    <location>
        <begin position="27"/>
        <end position="147"/>
    </location>
</feature>
<feature type="binding site" evidence="11">
    <location>
        <position position="159"/>
    </location>
    <ligand>
        <name>CTP</name>
        <dbReference type="ChEBI" id="CHEBI:37563"/>
    </ligand>
</feature>
<comment type="caution">
    <text evidence="15">The sequence shown here is derived from an EMBL/GenBank/DDBJ whole genome shotgun (WGS) entry which is preliminary data.</text>
</comment>
<comment type="miscellaneous">
    <text evidence="11">A single active site specifically recognizes both ATP and CTP and is responsible for their addition.</text>
</comment>
<dbReference type="Proteomes" id="UP000559962">
    <property type="component" value="Unassembled WGS sequence"/>
</dbReference>
<dbReference type="Pfam" id="PF12627">
    <property type="entry name" value="PolyA_pol_RNAbd"/>
    <property type="match status" value="1"/>
</dbReference>
<dbReference type="Pfam" id="PF01743">
    <property type="entry name" value="PolyA_pol"/>
    <property type="match status" value="1"/>
</dbReference>
<evidence type="ECO:0000256" key="10">
    <source>
        <dbReference type="ARBA" id="ARBA00022884"/>
    </source>
</evidence>
<comment type="cofactor">
    <cofactor evidence="1 11">
        <name>Mg(2+)</name>
        <dbReference type="ChEBI" id="CHEBI:18420"/>
    </cofactor>
</comment>
<dbReference type="EMBL" id="JAAYVO010000149">
    <property type="protein sequence ID" value="NLH36469.1"/>
    <property type="molecule type" value="Genomic_DNA"/>
</dbReference>
<feature type="binding site" evidence="11">
    <location>
        <position position="35"/>
    </location>
    <ligand>
        <name>ATP</name>
        <dbReference type="ChEBI" id="CHEBI:30616"/>
    </ligand>
</feature>
<accession>A0A847J551</accession>
<dbReference type="AlphaFoldDB" id="A0A847J551"/>
<feature type="binding site" evidence="11">
    <location>
        <position position="45"/>
    </location>
    <ligand>
        <name>Mg(2+)</name>
        <dbReference type="ChEBI" id="CHEBI:18420"/>
    </ligand>
</feature>
<feature type="binding site" evidence="11">
    <location>
        <position position="47"/>
    </location>
    <ligand>
        <name>Mg(2+)</name>
        <dbReference type="ChEBI" id="CHEBI:18420"/>
    </ligand>
</feature>
<feature type="binding site" evidence="11">
    <location>
        <position position="165"/>
    </location>
    <ligand>
        <name>CTP</name>
        <dbReference type="ChEBI" id="CHEBI:37563"/>
    </ligand>
</feature>
<dbReference type="GO" id="GO:0004810">
    <property type="term" value="F:CCA tRNA nucleotidyltransferase activity"/>
    <property type="evidence" value="ECO:0007669"/>
    <property type="project" value="UniProtKB-UniRule"/>
</dbReference>
<protein>
    <recommendedName>
        <fullName evidence="11">CCA-adding enzyme</fullName>
        <ecNumber evidence="11">2.7.7.72</ecNumber>
    </recommendedName>
    <alternativeName>
        <fullName evidence="11">CCA tRNA nucleotidyltransferase</fullName>
    </alternativeName>
    <alternativeName>
        <fullName evidence="11">tRNA CCA-pyrophosphorylase</fullName>
    </alternativeName>
    <alternativeName>
        <fullName evidence="11">tRNA adenylyl-/cytidylyl- transferase</fullName>
    </alternativeName>
    <alternativeName>
        <fullName evidence="11">tRNA nucleotidyltransferase</fullName>
    </alternativeName>
    <alternativeName>
        <fullName evidence="11">tRNA-NT</fullName>
    </alternativeName>
</protein>
<gene>
    <name evidence="11" type="primary">cca</name>
    <name evidence="15" type="ORF">GX453_10720</name>
</gene>
<feature type="binding site" evidence="11">
    <location>
        <position position="32"/>
    </location>
    <ligand>
        <name>CTP</name>
        <dbReference type="ChEBI" id="CHEBI:37563"/>
    </ligand>
</feature>
<dbReference type="NCBIfam" id="NF009814">
    <property type="entry name" value="PRK13299.1"/>
    <property type="match status" value="1"/>
</dbReference>
<keyword evidence="4 11" id="KW-0548">Nucleotidyltransferase</keyword>
<dbReference type="GO" id="GO:0000049">
    <property type="term" value="F:tRNA binding"/>
    <property type="evidence" value="ECO:0007669"/>
    <property type="project" value="UniProtKB-UniRule"/>
</dbReference>
<keyword evidence="8 11" id="KW-0067">ATP-binding</keyword>
<comment type="catalytic activity">
    <reaction evidence="11">
        <text>a tRNA precursor + 2 CTP + ATP = a tRNA with a 3' CCA end + 3 diphosphate</text>
        <dbReference type="Rhea" id="RHEA:14433"/>
        <dbReference type="Rhea" id="RHEA-COMP:10465"/>
        <dbReference type="Rhea" id="RHEA-COMP:10468"/>
        <dbReference type="ChEBI" id="CHEBI:30616"/>
        <dbReference type="ChEBI" id="CHEBI:33019"/>
        <dbReference type="ChEBI" id="CHEBI:37563"/>
        <dbReference type="ChEBI" id="CHEBI:74896"/>
        <dbReference type="ChEBI" id="CHEBI:83071"/>
        <dbReference type="EC" id="2.7.7.72"/>
    </reaction>
</comment>
<dbReference type="Gene3D" id="1.20.58.560">
    <property type="match status" value="1"/>
</dbReference>
<feature type="binding site" evidence="11">
    <location>
        <position position="159"/>
    </location>
    <ligand>
        <name>ATP</name>
        <dbReference type="ChEBI" id="CHEBI:30616"/>
    </ligand>
</feature>
<comment type="catalytic activity">
    <reaction evidence="11">
        <text>a tRNA with a 3' CCA end + 2 CTP + ATP = a tRNA with a 3' CCACCA end + 3 diphosphate</text>
        <dbReference type="Rhea" id="RHEA:76235"/>
        <dbReference type="Rhea" id="RHEA-COMP:10468"/>
        <dbReference type="Rhea" id="RHEA-COMP:18655"/>
        <dbReference type="ChEBI" id="CHEBI:30616"/>
        <dbReference type="ChEBI" id="CHEBI:33019"/>
        <dbReference type="ChEBI" id="CHEBI:37563"/>
        <dbReference type="ChEBI" id="CHEBI:83071"/>
        <dbReference type="ChEBI" id="CHEBI:195187"/>
    </reaction>
</comment>
<feature type="binding site" evidence="11">
    <location>
        <position position="162"/>
    </location>
    <ligand>
        <name>CTP</name>
        <dbReference type="ChEBI" id="CHEBI:37563"/>
    </ligand>
</feature>
<feature type="binding site" evidence="11">
    <location>
        <position position="162"/>
    </location>
    <ligand>
        <name>ATP</name>
        <dbReference type="ChEBI" id="CHEBI:30616"/>
    </ligand>
</feature>
<evidence type="ECO:0000256" key="9">
    <source>
        <dbReference type="ARBA" id="ARBA00022842"/>
    </source>
</evidence>
<feature type="binding site" evidence="11">
    <location>
        <position position="116"/>
    </location>
    <ligand>
        <name>ATP</name>
        <dbReference type="ChEBI" id="CHEBI:30616"/>
    </ligand>
</feature>
<organism evidence="15 16">
    <name type="scientific">Pseudolactococcus chungangensis</name>
    <dbReference type="NCBI Taxonomy" id="451457"/>
    <lineage>
        <taxon>Bacteria</taxon>
        <taxon>Bacillati</taxon>
        <taxon>Bacillota</taxon>
        <taxon>Bacilli</taxon>
        <taxon>Lactobacillales</taxon>
        <taxon>Streptococcaceae</taxon>
        <taxon>Pseudolactococcus</taxon>
    </lineage>
</organism>
<evidence type="ECO:0000256" key="2">
    <source>
        <dbReference type="ARBA" id="ARBA00022679"/>
    </source>
</evidence>
<evidence type="ECO:0000256" key="8">
    <source>
        <dbReference type="ARBA" id="ARBA00022840"/>
    </source>
</evidence>
<feature type="binding site" evidence="11">
    <location>
        <position position="116"/>
    </location>
    <ligand>
        <name>CTP</name>
        <dbReference type="ChEBI" id="CHEBI:37563"/>
    </ligand>
</feature>
<evidence type="ECO:0000259" key="13">
    <source>
        <dbReference type="Pfam" id="PF12627"/>
    </source>
</evidence>
<comment type="subunit">
    <text evidence="11">Homodimer.</text>
</comment>
<evidence type="ECO:0000313" key="15">
    <source>
        <dbReference type="EMBL" id="NLH36469.1"/>
    </source>
</evidence>
<dbReference type="Gene3D" id="1.10.110.30">
    <property type="match status" value="1"/>
</dbReference>
<evidence type="ECO:0000256" key="7">
    <source>
        <dbReference type="ARBA" id="ARBA00022800"/>
    </source>
</evidence>
<keyword evidence="7 11" id="KW-0692">RNA repair</keyword>
<dbReference type="PANTHER" id="PTHR46173">
    <property type="entry name" value="CCA TRNA NUCLEOTIDYLTRANSFERASE 1, MITOCHONDRIAL"/>
    <property type="match status" value="1"/>
</dbReference>
<feature type="binding site" evidence="11">
    <location>
        <position position="165"/>
    </location>
    <ligand>
        <name>ATP</name>
        <dbReference type="ChEBI" id="CHEBI:30616"/>
    </ligand>
</feature>
<keyword evidence="9 11" id="KW-0460">Magnesium</keyword>
<name>A0A847J551_9LACT</name>
<keyword evidence="2 11" id="KW-0808">Transferase</keyword>
<dbReference type="PANTHER" id="PTHR46173:SF1">
    <property type="entry name" value="CCA TRNA NUCLEOTIDYLTRANSFERASE 1, MITOCHONDRIAL"/>
    <property type="match status" value="1"/>
</dbReference>
<keyword evidence="3 11" id="KW-0819">tRNA processing</keyword>
<dbReference type="Pfam" id="PF13735">
    <property type="entry name" value="tRNA_NucTran2_2"/>
    <property type="match status" value="1"/>
</dbReference>
<dbReference type="InterPro" id="IPR023068">
    <property type="entry name" value="CCA-adding_enz_firmicutes"/>
</dbReference>
<keyword evidence="10 11" id="KW-0694">RNA-binding</keyword>
<evidence type="ECO:0000259" key="14">
    <source>
        <dbReference type="Pfam" id="PF13735"/>
    </source>
</evidence>
<evidence type="ECO:0000256" key="11">
    <source>
        <dbReference type="HAMAP-Rule" id="MF_01263"/>
    </source>
</evidence>
<comment type="similarity">
    <text evidence="11">Belongs to the tRNA nucleotidyltransferase/poly(A) polymerase family. Bacterial CCA-adding enzyme type 3 subfamily.</text>
</comment>
<evidence type="ECO:0000313" key="16">
    <source>
        <dbReference type="Proteomes" id="UP000559962"/>
    </source>
</evidence>
<dbReference type="GO" id="GO:0001680">
    <property type="term" value="P:tRNA 3'-terminal CCA addition"/>
    <property type="evidence" value="ECO:0007669"/>
    <property type="project" value="UniProtKB-UniRule"/>
</dbReference>
<dbReference type="Gene3D" id="3.30.460.10">
    <property type="entry name" value="Beta Polymerase, domain 2"/>
    <property type="match status" value="1"/>
</dbReference>